<protein>
    <submittedName>
        <fullName evidence="6">Bacterial regulatory proteins, tetR family</fullName>
    </submittedName>
</protein>
<feature type="DNA-binding region" description="H-T-H motif" evidence="4">
    <location>
        <begin position="39"/>
        <end position="58"/>
    </location>
</feature>
<dbReference type="PANTHER" id="PTHR30055">
    <property type="entry name" value="HTH-TYPE TRANSCRIPTIONAL REGULATOR RUTR"/>
    <property type="match status" value="1"/>
</dbReference>
<accession>A0A7M4DH33</accession>
<dbReference type="Proteomes" id="UP000419743">
    <property type="component" value="Unassembled WGS sequence"/>
</dbReference>
<dbReference type="GO" id="GO:0000976">
    <property type="term" value="F:transcription cis-regulatory region binding"/>
    <property type="evidence" value="ECO:0007669"/>
    <property type="project" value="TreeGrafter"/>
</dbReference>
<evidence type="ECO:0000259" key="5">
    <source>
        <dbReference type="PROSITE" id="PS50977"/>
    </source>
</evidence>
<dbReference type="InterPro" id="IPR001647">
    <property type="entry name" value="HTH_TetR"/>
</dbReference>
<feature type="domain" description="HTH tetR-type" evidence="5">
    <location>
        <begin position="16"/>
        <end position="76"/>
    </location>
</feature>
<dbReference type="PROSITE" id="PS50977">
    <property type="entry name" value="HTH_TETR_2"/>
    <property type="match status" value="1"/>
</dbReference>
<dbReference type="Gene3D" id="1.10.357.10">
    <property type="entry name" value="Tetracycline Repressor, domain 2"/>
    <property type="match status" value="1"/>
</dbReference>
<dbReference type="PANTHER" id="PTHR30055:SF234">
    <property type="entry name" value="HTH-TYPE TRANSCRIPTIONAL REGULATOR BETI"/>
    <property type="match status" value="1"/>
</dbReference>
<keyword evidence="3" id="KW-0804">Transcription</keyword>
<name>A0A7M4DH33_9MICO</name>
<keyword evidence="7" id="KW-1185">Reference proteome</keyword>
<dbReference type="RefSeq" id="WP_156740230.1">
    <property type="nucleotide sequence ID" value="NZ_CACRYJ010000017.1"/>
</dbReference>
<reference evidence="6 7" key="1">
    <citation type="submission" date="2019-11" db="EMBL/GenBank/DDBJ databases">
        <authorList>
            <person name="Criscuolo A."/>
        </authorList>
    </citation>
    <scope>NUCLEOTIDE SEQUENCE [LARGE SCALE GENOMIC DNA]</scope>
    <source>
        <strain evidence="6">CIP111667</strain>
    </source>
</reference>
<evidence type="ECO:0000313" key="7">
    <source>
        <dbReference type="Proteomes" id="UP000419743"/>
    </source>
</evidence>
<keyword evidence="1" id="KW-0805">Transcription regulation</keyword>
<dbReference type="GO" id="GO:0003700">
    <property type="term" value="F:DNA-binding transcription factor activity"/>
    <property type="evidence" value="ECO:0007669"/>
    <property type="project" value="TreeGrafter"/>
</dbReference>
<keyword evidence="2 4" id="KW-0238">DNA-binding</keyword>
<dbReference type="InterPro" id="IPR009057">
    <property type="entry name" value="Homeodomain-like_sf"/>
</dbReference>
<evidence type="ECO:0000313" key="6">
    <source>
        <dbReference type="EMBL" id="VZO36226.1"/>
    </source>
</evidence>
<evidence type="ECO:0000256" key="3">
    <source>
        <dbReference type="ARBA" id="ARBA00023163"/>
    </source>
</evidence>
<dbReference type="EMBL" id="CACRYJ010000017">
    <property type="protein sequence ID" value="VZO36226.1"/>
    <property type="molecule type" value="Genomic_DNA"/>
</dbReference>
<evidence type="ECO:0000256" key="2">
    <source>
        <dbReference type="ARBA" id="ARBA00023125"/>
    </source>
</evidence>
<dbReference type="SUPFAM" id="SSF46689">
    <property type="entry name" value="Homeodomain-like"/>
    <property type="match status" value="1"/>
</dbReference>
<dbReference type="Pfam" id="PF00440">
    <property type="entry name" value="TetR_N"/>
    <property type="match status" value="1"/>
</dbReference>
<evidence type="ECO:0000256" key="4">
    <source>
        <dbReference type="PROSITE-ProRule" id="PRU00335"/>
    </source>
</evidence>
<dbReference type="PRINTS" id="PR00455">
    <property type="entry name" value="HTHTETR"/>
</dbReference>
<sequence length="215" mass="23615">MLRNPPGGDRRAALKARHRRAIIDAAAALIDETGVATFTVDELAARADVSRRTVFNHFASIDEIVTTVCSEVLGGVLDEFTATPTTATATGDMFDEVVEVLRATDLVPPMAYLTRVIGMEDPVASPRQAVMLLSTFTDISERLSEELTRRHPRTELLDVHLMVSALFGGLVVLHRYWFEATGAAVDDESRRVWSELLERLIAATRNGHRSTDAPS</sequence>
<organism evidence="6 7">
    <name type="scientific">Occultella aeris</name>
    <dbReference type="NCBI Taxonomy" id="2761496"/>
    <lineage>
        <taxon>Bacteria</taxon>
        <taxon>Bacillati</taxon>
        <taxon>Actinomycetota</taxon>
        <taxon>Actinomycetes</taxon>
        <taxon>Micrococcales</taxon>
        <taxon>Ruaniaceae</taxon>
        <taxon>Occultella</taxon>
    </lineage>
</organism>
<dbReference type="AlphaFoldDB" id="A0A7M4DH33"/>
<evidence type="ECO:0000256" key="1">
    <source>
        <dbReference type="ARBA" id="ARBA00023015"/>
    </source>
</evidence>
<dbReference type="InterPro" id="IPR050109">
    <property type="entry name" value="HTH-type_TetR-like_transc_reg"/>
</dbReference>
<proteinExistence type="predicted"/>
<gene>
    <name evidence="6" type="ORF">HALOF300_01430</name>
</gene>
<comment type="caution">
    <text evidence="6">The sequence shown here is derived from an EMBL/GenBank/DDBJ whole genome shotgun (WGS) entry which is preliminary data.</text>
</comment>